<dbReference type="EMBL" id="GBRH01195400">
    <property type="protein sequence ID" value="JAE02496.1"/>
    <property type="molecule type" value="Transcribed_RNA"/>
</dbReference>
<protein>
    <submittedName>
        <fullName evidence="1">Uncharacterized protein</fullName>
    </submittedName>
</protein>
<sequence length="27" mass="3019">MSLHSLKTSMCNISSLDLFTVTICYPL</sequence>
<reference evidence="1" key="2">
    <citation type="journal article" date="2015" name="Data Brief">
        <title>Shoot transcriptome of the giant reed, Arundo donax.</title>
        <authorList>
            <person name="Barrero R.A."/>
            <person name="Guerrero F.D."/>
            <person name="Moolhuijzen P."/>
            <person name="Goolsby J.A."/>
            <person name="Tidwell J."/>
            <person name="Bellgard S.E."/>
            <person name="Bellgard M.I."/>
        </authorList>
    </citation>
    <scope>NUCLEOTIDE SEQUENCE</scope>
    <source>
        <tissue evidence="1">Shoot tissue taken approximately 20 cm above the soil surface</tissue>
    </source>
</reference>
<evidence type="ECO:0000313" key="1">
    <source>
        <dbReference type="EMBL" id="JAE02496.1"/>
    </source>
</evidence>
<organism evidence="1">
    <name type="scientific">Arundo donax</name>
    <name type="common">Giant reed</name>
    <name type="synonym">Donax arundinaceus</name>
    <dbReference type="NCBI Taxonomy" id="35708"/>
    <lineage>
        <taxon>Eukaryota</taxon>
        <taxon>Viridiplantae</taxon>
        <taxon>Streptophyta</taxon>
        <taxon>Embryophyta</taxon>
        <taxon>Tracheophyta</taxon>
        <taxon>Spermatophyta</taxon>
        <taxon>Magnoliopsida</taxon>
        <taxon>Liliopsida</taxon>
        <taxon>Poales</taxon>
        <taxon>Poaceae</taxon>
        <taxon>PACMAD clade</taxon>
        <taxon>Arundinoideae</taxon>
        <taxon>Arundineae</taxon>
        <taxon>Arundo</taxon>
    </lineage>
</organism>
<name>A0A0A9EX75_ARUDO</name>
<dbReference type="AlphaFoldDB" id="A0A0A9EX75"/>
<reference evidence="1" key="1">
    <citation type="submission" date="2014-09" db="EMBL/GenBank/DDBJ databases">
        <authorList>
            <person name="Magalhaes I.L.F."/>
            <person name="Oliveira U."/>
            <person name="Santos F.R."/>
            <person name="Vidigal T.H.D.A."/>
            <person name="Brescovit A.D."/>
            <person name="Santos A.J."/>
        </authorList>
    </citation>
    <scope>NUCLEOTIDE SEQUENCE</scope>
    <source>
        <tissue evidence="1">Shoot tissue taken approximately 20 cm above the soil surface</tissue>
    </source>
</reference>
<proteinExistence type="predicted"/>
<accession>A0A0A9EX75</accession>